<feature type="region of interest" description="Disordered" evidence="2">
    <location>
        <begin position="522"/>
        <end position="557"/>
    </location>
</feature>
<feature type="region of interest" description="Disordered" evidence="2">
    <location>
        <begin position="180"/>
        <end position="214"/>
    </location>
</feature>
<dbReference type="AlphaFoldDB" id="A0A7J6M1A9"/>
<feature type="compositionally biased region" description="Basic residues" evidence="2">
    <location>
        <begin position="180"/>
        <end position="190"/>
    </location>
</feature>
<dbReference type="OrthoDB" id="10563151at2759"/>
<protein>
    <submittedName>
        <fullName evidence="3">Uncharacterized protein</fullName>
    </submittedName>
</protein>
<evidence type="ECO:0000256" key="1">
    <source>
        <dbReference type="SAM" id="Coils"/>
    </source>
</evidence>
<feature type="compositionally biased region" description="Basic and acidic residues" evidence="2">
    <location>
        <begin position="522"/>
        <end position="531"/>
    </location>
</feature>
<gene>
    <name evidence="3" type="ORF">FOL47_004714</name>
</gene>
<evidence type="ECO:0000313" key="3">
    <source>
        <dbReference type="EMBL" id="KAF4665196.1"/>
    </source>
</evidence>
<name>A0A7J6M1A9_PERCH</name>
<evidence type="ECO:0000256" key="2">
    <source>
        <dbReference type="SAM" id="MobiDB-lite"/>
    </source>
</evidence>
<keyword evidence="4" id="KW-1185">Reference proteome</keyword>
<dbReference type="EMBL" id="JAAPAO010000268">
    <property type="protein sequence ID" value="KAF4665196.1"/>
    <property type="molecule type" value="Genomic_DNA"/>
</dbReference>
<reference evidence="3 4" key="1">
    <citation type="submission" date="2020-04" db="EMBL/GenBank/DDBJ databases">
        <title>Perkinsus chesapeaki whole genome sequence.</title>
        <authorList>
            <person name="Bogema D.R."/>
        </authorList>
    </citation>
    <scope>NUCLEOTIDE SEQUENCE [LARGE SCALE GENOMIC DNA]</scope>
    <source>
        <strain evidence="3">ATCC PRA-425</strain>
    </source>
</reference>
<accession>A0A7J6M1A9</accession>
<proteinExistence type="predicted"/>
<organism evidence="3 4">
    <name type="scientific">Perkinsus chesapeaki</name>
    <name type="common">Clam parasite</name>
    <name type="synonym">Perkinsus andrewsi</name>
    <dbReference type="NCBI Taxonomy" id="330153"/>
    <lineage>
        <taxon>Eukaryota</taxon>
        <taxon>Sar</taxon>
        <taxon>Alveolata</taxon>
        <taxon>Perkinsozoa</taxon>
        <taxon>Perkinsea</taxon>
        <taxon>Perkinsida</taxon>
        <taxon>Perkinsidae</taxon>
        <taxon>Perkinsus</taxon>
    </lineage>
</organism>
<comment type="caution">
    <text evidence="3">The sequence shown here is derived from an EMBL/GenBank/DDBJ whole genome shotgun (WGS) entry which is preliminary data.</text>
</comment>
<keyword evidence="1" id="KW-0175">Coiled coil</keyword>
<evidence type="ECO:0000313" key="4">
    <source>
        <dbReference type="Proteomes" id="UP000591131"/>
    </source>
</evidence>
<feature type="coiled-coil region" evidence="1">
    <location>
        <begin position="247"/>
        <end position="330"/>
    </location>
</feature>
<feature type="compositionally biased region" description="Basic residues" evidence="2">
    <location>
        <begin position="532"/>
        <end position="548"/>
    </location>
</feature>
<dbReference type="Proteomes" id="UP000591131">
    <property type="component" value="Unassembled WGS sequence"/>
</dbReference>
<sequence>MANGYNLTHNNWQIEPVTSCSVMEVDQTRPGKRKLGCSDGPVDFAGGVSSVVSSCSSTSTCPSPMSVCEDDDKKLMKRARTGDAPESAHRNPYEVINAMLRSANIDKQRRAEEAAEIERLRVQQYWAHRNHWLQQNVGFHGSRHDDGGVQMRIAALKEPPIIEIFCRRDRGARFKTIRRRHYRQQKRKAKERQQESTEARKRLLDKSAMSSAVSTSVNSSAIEGSKVLHTIEGKTEGIPLGVLQRELHNSRKREAKMIQEIERLEEKCAKLEDTARSLNGEIRESRRQCEAREVELKGSRGELEETRRKLVEAEQRMARCRAEKFKIEREVQDIHWASSKRDHKFDTRIENMRTTIGSLKCAYQSAFAMNEENENLCTCLQLRLKTKSDQVASLQQQNVRLRQALNSRIADLMEEHTTRSDDSADTDRSVRELTRENALMKSRLQYLARLLKTDGHTDVDVARVDEAVYNRIVSELRTLEVVKSDQDAEISRLVSEIARLRDISNSFGLTVGAGANEKFRSLESESSVQERRKARAGKKAARSRRRRGISAADCVTQ</sequence>
<feature type="compositionally biased region" description="Basic and acidic residues" evidence="2">
    <location>
        <begin position="191"/>
        <end position="205"/>
    </location>
</feature>